<evidence type="ECO:0000313" key="2">
    <source>
        <dbReference type="Proteomes" id="UP000070404"/>
    </source>
</evidence>
<comment type="caution">
    <text evidence="1">The sequence shown here is derived from an EMBL/GenBank/DDBJ whole genome shotgun (WGS) entry which is preliminary data.</text>
</comment>
<name>A0A133VHM4_9EURY</name>
<dbReference type="Proteomes" id="UP000070404">
    <property type="component" value="Unassembled WGS sequence"/>
</dbReference>
<proteinExistence type="predicted"/>
<keyword evidence="2" id="KW-1185">Reference proteome</keyword>
<dbReference type="AlphaFoldDB" id="A0A133VHM4"/>
<protein>
    <submittedName>
        <fullName evidence="1">Uncharacterized protein</fullName>
    </submittedName>
</protein>
<dbReference type="EMBL" id="LHYF01000058">
    <property type="protein sequence ID" value="KXB05963.1"/>
    <property type="molecule type" value="Genomic_DNA"/>
</dbReference>
<reference evidence="1 2" key="1">
    <citation type="journal article" date="2016" name="Sci. Rep.">
        <title>Metabolic traits of an uncultured archaeal lineage -MSBL1- from brine pools of the Red Sea.</title>
        <authorList>
            <person name="Mwirichia R."/>
            <person name="Alam I."/>
            <person name="Rashid M."/>
            <person name="Vinu M."/>
            <person name="Ba-Alawi W."/>
            <person name="Anthony Kamau A."/>
            <person name="Kamanda Ngugi D."/>
            <person name="Goker M."/>
            <person name="Klenk H.P."/>
            <person name="Bajic V."/>
            <person name="Stingl U."/>
        </authorList>
    </citation>
    <scope>NUCLEOTIDE SEQUENCE [LARGE SCALE GENOMIC DNA]</scope>
    <source>
        <strain evidence="1">SCGC-AAA382C18</strain>
    </source>
</reference>
<evidence type="ECO:0000313" key="1">
    <source>
        <dbReference type="EMBL" id="KXB05963.1"/>
    </source>
</evidence>
<organism evidence="1 2">
    <name type="scientific">candidate division MSBL1 archaeon SCGC-AAA382C18</name>
    <dbReference type="NCBI Taxonomy" id="1698281"/>
    <lineage>
        <taxon>Archaea</taxon>
        <taxon>Methanobacteriati</taxon>
        <taxon>Methanobacteriota</taxon>
        <taxon>candidate division MSBL1</taxon>
    </lineage>
</organism>
<gene>
    <name evidence="1" type="ORF">AKJ52_02740</name>
</gene>
<accession>A0A133VHM4</accession>
<sequence>MKNREAVILLGYLEDIVDGGKTSRRITEETMDMGYMEPPMTRKEINAVKMCLYRLRKFEGGVMIINHFREELVFCNHFGTARYPIGMVQVLDGVHLTLALVITAPTPAVNLVFIGLYSSLFYITS</sequence>